<dbReference type="AlphaFoldDB" id="A0AAV1QZI6"/>
<evidence type="ECO:0000313" key="2">
    <source>
        <dbReference type="EMBL" id="CAK7326193.1"/>
    </source>
</evidence>
<proteinExistence type="predicted"/>
<feature type="region of interest" description="Disordered" evidence="1">
    <location>
        <begin position="1"/>
        <end position="28"/>
    </location>
</feature>
<dbReference type="Proteomes" id="UP001314170">
    <property type="component" value="Unassembled WGS sequence"/>
</dbReference>
<keyword evidence="3" id="KW-1185">Reference proteome</keyword>
<organism evidence="2 3">
    <name type="scientific">Dovyalis caffra</name>
    <dbReference type="NCBI Taxonomy" id="77055"/>
    <lineage>
        <taxon>Eukaryota</taxon>
        <taxon>Viridiplantae</taxon>
        <taxon>Streptophyta</taxon>
        <taxon>Embryophyta</taxon>
        <taxon>Tracheophyta</taxon>
        <taxon>Spermatophyta</taxon>
        <taxon>Magnoliopsida</taxon>
        <taxon>eudicotyledons</taxon>
        <taxon>Gunneridae</taxon>
        <taxon>Pentapetalae</taxon>
        <taxon>rosids</taxon>
        <taxon>fabids</taxon>
        <taxon>Malpighiales</taxon>
        <taxon>Salicaceae</taxon>
        <taxon>Flacourtieae</taxon>
        <taxon>Dovyalis</taxon>
    </lineage>
</organism>
<accession>A0AAV1QZI6</accession>
<name>A0AAV1QZI6_9ROSI</name>
<comment type="caution">
    <text evidence="2">The sequence shown here is derived from an EMBL/GenBank/DDBJ whole genome shotgun (WGS) entry which is preliminary data.</text>
</comment>
<reference evidence="2 3" key="1">
    <citation type="submission" date="2024-01" db="EMBL/GenBank/DDBJ databases">
        <authorList>
            <person name="Waweru B."/>
        </authorList>
    </citation>
    <scope>NUCLEOTIDE SEQUENCE [LARGE SCALE GENOMIC DNA]</scope>
</reference>
<evidence type="ECO:0000313" key="3">
    <source>
        <dbReference type="Proteomes" id="UP001314170"/>
    </source>
</evidence>
<dbReference type="EMBL" id="CAWUPB010000851">
    <property type="protein sequence ID" value="CAK7326193.1"/>
    <property type="molecule type" value="Genomic_DNA"/>
</dbReference>
<sequence length="283" mass="30852">MTVGSGGCLCKKNHRHPRGRAGELTQPDRYTPRFYNITTKKKATRTTQRALVTLTNIGLLAFAVGPRGSPETYKAEGEQSTHGAKKRIIGPQPQMQMPPPRIGILLGSRIIPFASLDEGGARAPILIFMDRLSSAIIGGGTSLMEMGPQPCNMKVTTCLVRGEDDVGFVVGTNILSASTTKGMNRLDKTNHNTPNLSNLNLIDDYKGLNKLIVRNGFRNAKHEIISGARTFSTDRVVNISGQDILSRPGPNNFHPKGMKQTTVDITRPNKGFKGPRRVQLNNP</sequence>
<gene>
    <name evidence="2" type="ORF">DCAF_LOCUS3889</name>
</gene>
<evidence type="ECO:0000256" key="1">
    <source>
        <dbReference type="SAM" id="MobiDB-lite"/>
    </source>
</evidence>
<protein>
    <submittedName>
        <fullName evidence="2">Uncharacterized protein</fullName>
    </submittedName>
</protein>